<evidence type="ECO:0000256" key="3">
    <source>
        <dbReference type="ARBA" id="ARBA00022692"/>
    </source>
</evidence>
<reference evidence="10" key="1">
    <citation type="journal article" date="2013" name="Environ. Microbiol.">
        <title>Microbiota from the distal guts of lean and obese adolescents exhibit partial functional redundancy besides clear differences in community structure.</title>
        <authorList>
            <person name="Ferrer M."/>
            <person name="Ruiz A."/>
            <person name="Lanza F."/>
            <person name="Haange S.B."/>
            <person name="Oberbach A."/>
            <person name="Till H."/>
            <person name="Bargiela R."/>
            <person name="Campoy C."/>
            <person name="Segura M.T."/>
            <person name="Richter M."/>
            <person name="von Bergen M."/>
            <person name="Seifert J."/>
            <person name="Suarez A."/>
        </authorList>
    </citation>
    <scope>NUCLEOTIDE SEQUENCE</scope>
</reference>
<evidence type="ECO:0000259" key="9">
    <source>
        <dbReference type="Pfam" id="PF00593"/>
    </source>
</evidence>
<dbReference type="Gene3D" id="2.40.170.20">
    <property type="entry name" value="TonB-dependent receptor, beta-barrel domain"/>
    <property type="match status" value="1"/>
</dbReference>
<keyword evidence="5" id="KW-0798">TonB box</keyword>
<evidence type="ECO:0000256" key="7">
    <source>
        <dbReference type="ARBA" id="ARBA00023170"/>
    </source>
</evidence>
<name>K1V1Q0_9ZZZZ</name>
<dbReference type="PROSITE" id="PS52016">
    <property type="entry name" value="TONB_DEPENDENT_REC_3"/>
    <property type="match status" value="1"/>
</dbReference>
<dbReference type="SUPFAM" id="SSF56935">
    <property type="entry name" value="Porins"/>
    <property type="match status" value="1"/>
</dbReference>
<dbReference type="InterPro" id="IPR039426">
    <property type="entry name" value="TonB-dep_rcpt-like"/>
</dbReference>
<evidence type="ECO:0000256" key="5">
    <source>
        <dbReference type="ARBA" id="ARBA00023077"/>
    </source>
</evidence>
<dbReference type="Pfam" id="PF00593">
    <property type="entry name" value="TonB_dep_Rec_b-barrel"/>
    <property type="match status" value="1"/>
</dbReference>
<accession>K1V1Q0</accession>
<keyword evidence="2" id="KW-0813">Transport</keyword>
<proteinExistence type="predicted"/>
<evidence type="ECO:0000256" key="6">
    <source>
        <dbReference type="ARBA" id="ARBA00023136"/>
    </source>
</evidence>
<keyword evidence="3" id="KW-0812">Transmembrane</keyword>
<evidence type="ECO:0000256" key="2">
    <source>
        <dbReference type="ARBA" id="ARBA00022448"/>
    </source>
</evidence>
<dbReference type="AlphaFoldDB" id="K1V1Q0"/>
<dbReference type="InterPro" id="IPR000531">
    <property type="entry name" value="Beta-barrel_TonB"/>
</dbReference>
<keyword evidence="6" id="KW-0472">Membrane</keyword>
<keyword evidence="8" id="KW-0998">Cell outer membrane</keyword>
<organism evidence="10">
    <name type="scientific">human gut metagenome</name>
    <dbReference type="NCBI Taxonomy" id="408170"/>
    <lineage>
        <taxon>unclassified sequences</taxon>
        <taxon>metagenomes</taxon>
        <taxon>organismal metagenomes</taxon>
    </lineage>
</organism>
<evidence type="ECO:0000256" key="8">
    <source>
        <dbReference type="ARBA" id="ARBA00023237"/>
    </source>
</evidence>
<dbReference type="EMBL" id="AJWZ01000133">
    <property type="protein sequence ID" value="EKC77781.1"/>
    <property type="molecule type" value="Genomic_DNA"/>
</dbReference>
<evidence type="ECO:0000256" key="1">
    <source>
        <dbReference type="ARBA" id="ARBA00004571"/>
    </source>
</evidence>
<sequence length="204" mass="22414">MKGTQKWLDDLKLRVSFGTAGNNNIPVGQLTQEYQAVTGDPTLWVNGFNTMWAPSSTMANPNLKWETTITRNLGLDFTVFDGKLSGSVEGYINTTKDLLIKFPVSGTGYTSQYRNMGETENKGLEATLTWHAVNKKDWGIDFSGNIGFNKGKIKSLGGMQEFGAETRWASSEIGNEYVIAVGGQVGQIRGYRSAGRYEVSDFKG</sequence>
<feature type="domain" description="TonB-dependent receptor-like beta-barrel" evidence="9">
    <location>
        <begin position="8"/>
        <end position="154"/>
    </location>
</feature>
<feature type="non-terminal residue" evidence="10">
    <location>
        <position position="204"/>
    </location>
</feature>
<comment type="subcellular location">
    <subcellularLocation>
        <location evidence="1">Cell outer membrane</location>
        <topology evidence="1">Multi-pass membrane protein</topology>
    </subcellularLocation>
</comment>
<evidence type="ECO:0000313" key="10">
    <source>
        <dbReference type="EMBL" id="EKC77781.1"/>
    </source>
</evidence>
<keyword evidence="7 10" id="KW-0675">Receptor</keyword>
<dbReference type="GO" id="GO:0044718">
    <property type="term" value="P:siderophore transmembrane transport"/>
    <property type="evidence" value="ECO:0007669"/>
    <property type="project" value="TreeGrafter"/>
</dbReference>
<dbReference type="GO" id="GO:0009279">
    <property type="term" value="C:cell outer membrane"/>
    <property type="evidence" value="ECO:0007669"/>
    <property type="project" value="UniProtKB-SubCell"/>
</dbReference>
<dbReference type="PANTHER" id="PTHR30069">
    <property type="entry name" value="TONB-DEPENDENT OUTER MEMBRANE RECEPTOR"/>
    <property type="match status" value="1"/>
</dbReference>
<dbReference type="PANTHER" id="PTHR30069:SF29">
    <property type="entry name" value="HEMOGLOBIN AND HEMOGLOBIN-HAPTOGLOBIN-BINDING PROTEIN 1-RELATED"/>
    <property type="match status" value="1"/>
</dbReference>
<keyword evidence="4" id="KW-0732">Signal</keyword>
<protein>
    <submittedName>
        <fullName evidence="10">Protein containing TonB-dependent receptor, beta-barrel domain protein</fullName>
    </submittedName>
</protein>
<dbReference type="GO" id="GO:0015344">
    <property type="term" value="F:siderophore uptake transmembrane transporter activity"/>
    <property type="evidence" value="ECO:0007669"/>
    <property type="project" value="TreeGrafter"/>
</dbReference>
<dbReference type="InterPro" id="IPR036942">
    <property type="entry name" value="Beta-barrel_TonB_sf"/>
</dbReference>
<gene>
    <name evidence="10" type="ORF">OBE_00192</name>
</gene>
<evidence type="ECO:0000256" key="4">
    <source>
        <dbReference type="ARBA" id="ARBA00022729"/>
    </source>
</evidence>
<comment type="caution">
    <text evidence="10">The sequence shown here is derived from an EMBL/GenBank/DDBJ whole genome shotgun (WGS) entry which is preliminary data.</text>
</comment>